<evidence type="ECO:0000313" key="4">
    <source>
        <dbReference type="Proteomes" id="UP001209701"/>
    </source>
</evidence>
<dbReference type="Pfam" id="PF01381">
    <property type="entry name" value="HTH_3"/>
    <property type="match status" value="1"/>
</dbReference>
<dbReference type="PANTHER" id="PTHR46797:SF1">
    <property type="entry name" value="METHYLPHOSPHONATE SYNTHASE"/>
    <property type="match status" value="1"/>
</dbReference>
<protein>
    <submittedName>
        <fullName evidence="3">Helix-turn-helix domain-containing protein</fullName>
    </submittedName>
</protein>
<dbReference type="InterPro" id="IPR010982">
    <property type="entry name" value="Lambda_DNA-bd_dom_sf"/>
</dbReference>
<proteinExistence type="predicted"/>
<evidence type="ECO:0000259" key="2">
    <source>
        <dbReference type="PROSITE" id="PS50943"/>
    </source>
</evidence>
<evidence type="ECO:0000256" key="1">
    <source>
        <dbReference type="ARBA" id="ARBA00023125"/>
    </source>
</evidence>
<reference evidence="3 4" key="1">
    <citation type="submission" date="2021-11" db="EMBL/GenBank/DDBJ databases">
        <authorList>
            <person name="Liang Q."/>
            <person name="Mou H."/>
            <person name="Liu Z."/>
        </authorList>
    </citation>
    <scope>NUCLEOTIDE SEQUENCE [LARGE SCALE GENOMIC DNA]</scope>
    <source>
        <strain evidence="3 4">CHU3</strain>
    </source>
</reference>
<dbReference type="SMART" id="SM00530">
    <property type="entry name" value="HTH_XRE"/>
    <property type="match status" value="1"/>
</dbReference>
<dbReference type="PANTHER" id="PTHR46797">
    <property type="entry name" value="HTH-TYPE TRANSCRIPTIONAL REGULATOR"/>
    <property type="match status" value="1"/>
</dbReference>
<keyword evidence="1" id="KW-0238">DNA-binding</keyword>
<dbReference type="SUPFAM" id="SSF47413">
    <property type="entry name" value="lambda repressor-like DNA-binding domains"/>
    <property type="match status" value="1"/>
</dbReference>
<feature type="domain" description="HTH cro/C1-type" evidence="2">
    <location>
        <begin position="21"/>
        <end position="75"/>
    </location>
</feature>
<keyword evidence="4" id="KW-1185">Reference proteome</keyword>
<dbReference type="InterPro" id="IPR050807">
    <property type="entry name" value="TransReg_Diox_bact_type"/>
</dbReference>
<accession>A0ABT2YCB3</accession>
<dbReference type="PROSITE" id="PS50943">
    <property type="entry name" value="HTH_CROC1"/>
    <property type="match status" value="1"/>
</dbReference>
<name>A0ABT2YCB3_9BURK</name>
<sequence length="81" mass="8720">MPIASPRHANDPALVALGLAIRAARKERGISQEELAHMAAIDRSYLSSIERGAQNPGIVSILRMTNAMEMTATELFAEACL</sequence>
<dbReference type="EMBL" id="JAJIRN010000003">
    <property type="protein sequence ID" value="MCV2367686.1"/>
    <property type="molecule type" value="Genomic_DNA"/>
</dbReference>
<comment type="caution">
    <text evidence="3">The sequence shown here is derived from an EMBL/GenBank/DDBJ whole genome shotgun (WGS) entry which is preliminary data.</text>
</comment>
<dbReference type="CDD" id="cd00093">
    <property type="entry name" value="HTH_XRE"/>
    <property type="match status" value="1"/>
</dbReference>
<gene>
    <name evidence="3" type="ORF">LNV07_06215</name>
</gene>
<dbReference type="RefSeq" id="WP_263570315.1">
    <property type="nucleotide sequence ID" value="NZ_JAJIRN010000003.1"/>
</dbReference>
<organism evidence="3 4">
    <name type="scientific">Roseateles oligotrophus</name>
    <dbReference type="NCBI Taxonomy" id="1769250"/>
    <lineage>
        <taxon>Bacteria</taxon>
        <taxon>Pseudomonadati</taxon>
        <taxon>Pseudomonadota</taxon>
        <taxon>Betaproteobacteria</taxon>
        <taxon>Burkholderiales</taxon>
        <taxon>Sphaerotilaceae</taxon>
        <taxon>Roseateles</taxon>
    </lineage>
</organism>
<dbReference type="InterPro" id="IPR001387">
    <property type="entry name" value="Cro/C1-type_HTH"/>
</dbReference>
<evidence type="ECO:0000313" key="3">
    <source>
        <dbReference type="EMBL" id="MCV2367686.1"/>
    </source>
</evidence>
<dbReference type="Gene3D" id="1.10.260.40">
    <property type="entry name" value="lambda repressor-like DNA-binding domains"/>
    <property type="match status" value="1"/>
</dbReference>
<dbReference type="Proteomes" id="UP001209701">
    <property type="component" value="Unassembled WGS sequence"/>
</dbReference>